<dbReference type="CDD" id="cd06436">
    <property type="entry name" value="GlcNAc-1-P_transferase"/>
    <property type="match status" value="1"/>
</dbReference>
<dbReference type="RefSeq" id="WP_004949746.1">
    <property type="nucleotide sequence ID" value="NZ_AORZ01000083.1"/>
</dbReference>
<proteinExistence type="inferred from homology"/>
<evidence type="ECO:0000256" key="1">
    <source>
        <dbReference type="ARBA" id="ARBA00006739"/>
    </source>
</evidence>
<comment type="caution">
    <text evidence="4">The sequence shown here is derived from an EMBL/GenBank/DDBJ whole genome shotgun (WGS) entry which is preliminary data.</text>
</comment>
<dbReference type="PATRIC" id="fig|1223523.3.peg.4547"/>
<dbReference type="Pfam" id="PF13641">
    <property type="entry name" value="Glyco_tranf_2_3"/>
    <property type="match status" value="1"/>
</dbReference>
<dbReference type="InterPro" id="IPR029044">
    <property type="entry name" value="Nucleotide-diphossugar_trans"/>
</dbReference>
<protein>
    <submittedName>
        <fullName evidence="4">Glycosyl transferase family protein</fullName>
    </submittedName>
</protein>
<evidence type="ECO:0000256" key="2">
    <source>
        <dbReference type="ARBA" id="ARBA00022676"/>
    </source>
</evidence>
<dbReference type="GO" id="GO:0016757">
    <property type="term" value="F:glycosyltransferase activity"/>
    <property type="evidence" value="ECO:0007669"/>
    <property type="project" value="UniProtKB-KW"/>
</dbReference>
<dbReference type="Gene3D" id="3.90.550.10">
    <property type="entry name" value="Spore Coat Polysaccharide Biosynthesis Protein SpsA, Chain A"/>
    <property type="match status" value="1"/>
</dbReference>
<dbReference type="EMBL" id="AORZ01000083">
    <property type="protein sequence ID" value="EME98284.1"/>
    <property type="molecule type" value="Genomic_DNA"/>
</dbReference>
<dbReference type="AlphaFoldDB" id="M3BFD0"/>
<evidence type="ECO:0000313" key="4">
    <source>
        <dbReference type="EMBL" id="EME98284.1"/>
    </source>
</evidence>
<dbReference type="SUPFAM" id="SSF53448">
    <property type="entry name" value="Nucleotide-diphospho-sugar transferases"/>
    <property type="match status" value="1"/>
</dbReference>
<keyword evidence="3 4" id="KW-0808">Transferase</keyword>
<dbReference type="STRING" id="1223523.H340_22316"/>
<name>M3BFD0_STRM1</name>
<accession>M3BFD0</accession>
<dbReference type="eggNOG" id="COG1215">
    <property type="taxonomic scope" value="Bacteria"/>
</dbReference>
<sequence>MTDAPTTTARAADTLTTDDTLIGGLPLDELLLWSSIAIIVMAGIYNTSLFLISRRRFRRSRGPREQRCYVFLLACLNEEKVLAESLARITALPARNTLALVIDDASDDRTADIARAACAAHPGTVHLLRRQLPNARKGKGAALNAGIAHLRSSGLLDGRDPRDVIVCVVDADGRLDPHVVQAVDPYFDNPRTGGTQIGVRMYNRHKGLLARLQDMEFVIYGDIFQSARRYIGSVGMGGNGQFMRLAALDTLLGPDGSGPWSDSLTEDLDLGVRLIARGWTNQHCTSAAVSQQAVLDVRRLVRQRSRWFQGHLQSAGLVPLIVKEVPTRAAVDLLYHLSSPVLILLTSLLPVSFLVAVAGTAVGSIEAGRPLISPMWVIGPYVLSFTAAYVYGWVYSRREQGLGLVRAVLLSHVFIFYGYIWFAAGWWGLWRMITGKRTWLKTART</sequence>
<keyword evidence="2" id="KW-0328">Glycosyltransferase</keyword>
<evidence type="ECO:0000313" key="5">
    <source>
        <dbReference type="Proteomes" id="UP000011740"/>
    </source>
</evidence>
<comment type="similarity">
    <text evidence="1">Belongs to the glycosyltransferase 2 family.</text>
</comment>
<gene>
    <name evidence="4" type="ORF">H340_22316</name>
</gene>
<dbReference type="Proteomes" id="UP000011740">
    <property type="component" value="Unassembled WGS sequence"/>
</dbReference>
<dbReference type="PANTHER" id="PTHR43630:SF1">
    <property type="entry name" value="POLY-BETA-1,6-N-ACETYL-D-GLUCOSAMINE SYNTHASE"/>
    <property type="match status" value="1"/>
</dbReference>
<organism evidence="4 5">
    <name type="scientific">Streptomyces mobaraensis (strain ATCC 29032 / DSM 40847 / JCM 4168 / NBRC 13819 / NCIMB 11159 / IPCR 16-22)</name>
    <dbReference type="NCBI Taxonomy" id="1223523"/>
    <lineage>
        <taxon>Bacteria</taxon>
        <taxon>Bacillati</taxon>
        <taxon>Actinomycetota</taxon>
        <taxon>Actinomycetes</taxon>
        <taxon>Kitasatosporales</taxon>
        <taxon>Streptomycetaceae</taxon>
        <taxon>Streptomyces</taxon>
    </lineage>
</organism>
<reference evidence="4 5" key="1">
    <citation type="journal article" date="2013" name="Genome Announc.">
        <title>Whole-Genome Shotgun Assembly and Analysis of the Genome of Streptomyces mobaraensis DSM 40847, a Strain for Industrial Production of Microbial Transglutaminase.</title>
        <authorList>
            <person name="Yang H."/>
            <person name="He T."/>
            <person name="Wu W."/>
            <person name="Zhu W."/>
            <person name="Lu B."/>
            <person name="Sun W."/>
        </authorList>
    </citation>
    <scope>NUCLEOTIDE SEQUENCE [LARGE SCALE GENOMIC DNA]</scope>
    <source>
        <strain evidence="4 5">DSM 40847</strain>
    </source>
</reference>
<evidence type="ECO:0000256" key="3">
    <source>
        <dbReference type="ARBA" id="ARBA00022679"/>
    </source>
</evidence>
<dbReference type="PANTHER" id="PTHR43630">
    <property type="entry name" value="POLY-BETA-1,6-N-ACETYL-D-GLUCOSAMINE SYNTHASE"/>
    <property type="match status" value="1"/>
</dbReference>